<dbReference type="Proteomes" id="UP001362999">
    <property type="component" value="Unassembled WGS sequence"/>
</dbReference>
<keyword evidence="2" id="KW-1185">Reference proteome</keyword>
<organism evidence="1 2">
    <name type="scientific">Favolaschia claudopus</name>
    <dbReference type="NCBI Taxonomy" id="2862362"/>
    <lineage>
        <taxon>Eukaryota</taxon>
        <taxon>Fungi</taxon>
        <taxon>Dikarya</taxon>
        <taxon>Basidiomycota</taxon>
        <taxon>Agaricomycotina</taxon>
        <taxon>Agaricomycetes</taxon>
        <taxon>Agaricomycetidae</taxon>
        <taxon>Agaricales</taxon>
        <taxon>Marasmiineae</taxon>
        <taxon>Mycenaceae</taxon>
        <taxon>Favolaschia</taxon>
    </lineage>
</organism>
<dbReference type="AlphaFoldDB" id="A0AAW0DNZ5"/>
<reference evidence="1 2" key="1">
    <citation type="journal article" date="2024" name="J Genomics">
        <title>Draft genome sequencing and assembly of Favolaschia claudopus CIRM-BRFM 2984 isolated from oak limbs.</title>
        <authorList>
            <person name="Navarro D."/>
            <person name="Drula E."/>
            <person name="Chaduli D."/>
            <person name="Cazenave R."/>
            <person name="Ahrendt S."/>
            <person name="Wang J."/>
            <person name="Lipzen A."/>
            <person name="Daum C."/>
            <person name="Barry K."/>
            <person name="Grigoriev I.V."/>
            <person name="Favel A."/>
            <person name="Rosso M.N."/>
            <person name="Martin F."/>
        </authorList>
    </citation>
    <scope>NUCLEOTIDE SEQUENCE [LARGE SCALE GENOMIC DNA]</scope>
    <source>
        <strain evidence="1 2">CIRM-BRFM 2984</strain>
    </source>
</reference>
<name>A0AAW0DNZ5_9AGAR</name>
<gene>
    <name evidence="1" type="ORF">R3P38DRAFT_2859410</name>
</gene>
<evidence type="ECO:0000313" key="2">
    <source>
        <dbReference type="Proteomes" id="UP001362999"/>
    </source>
</evidence>
<protein>
    <submittedName>
        <fullName evidence="1">Uncharacterized protein</fullName>
    </submittedName>
</protein>
<comment type="caution">
    <text evidence="1">The sequence shown here is derived from an EMBL/GenBank/DDBJ whole genome shotgun (WGS) entry which is preliminary data.</text>
</comment>
<dbReference type="EMBL" id="JAWWNJ010000007">
    <property type="protein sequence ID" value="KAK7052256.1"/>
    <property type="molecule type" value="Genomic_DNA"/>
</dbReference>
<evidence type="ECO:0000313" key="1">
    <source>
        <dbReference type="EMBL" id="KAK7052256.1"/>
    </source>
</evidence>
<sequence>MSAHWQVYKPKRSLQDTPVNLTFMQQARECLKIEFSSVTEADLANVGIERKFLVFNATELERLLTDKRSASEKPISQICVRLSRIYRHVSMRYEPGIRMILDAVLLTVAEICFDGGHKIPVAILPGMQIASGEGILLKNPVTSFEMWFTGAVNYDMCTYEDEEDLRDRVLNADLDRLRRLAKSHIFLIADKRLEDKTLFDFMPEAIAQAASFALAVRFCLTDGRKWIFSVFVKNATNHRVCYEGSISTILEPRFDSEGRDSAWEQSVHRIVELVTHWLVAECDPLTDALYRLRD</sequence>
<accession>A0AAW0DNZ5</accession>
<proteinExistence type="predicted"/>